<dbReference type="AlphaFoldDB" id="A0A6B8RSN7"/>
<dbReference type="InterPro" id="IPR012341">
    <property type="entry name" value="6hp_glycosidase-like_sf"/>
</dbReference>
<evidence type="ECO:0000259" key="2">
    <source>
        <dbReference type="Pfam" id="PF21307"/>
    </source>
</evidence>
<feature type="domain" description="Glycosyl hydrolase family 95 N-terminal" evidence="1">
    <location>
        <begin position="3"/>
        <end position="250"/>
    </location>
</feature>
<dbReference type="Pfam" id="PF21307">
    <property type="entry name" value="Glyco_hydro_95_C"/>
    <property type="match status" value="1"/>
</dbReference>
<dbReference type="Pfam" id="PF14498">
    <property type="entry name" value="Glyco_hyd_65N_2"/>
    <property type="match status" value="1"/>
</dbReference>
<dbReference type="Proteomes" id="UP000426246">
    <property type="component" value="Chromosome"/>
</dbReference>
<dbReference type="Gene3D" id="1.50.10.10">
    <property type="match status" value="1"/>
</dbReference>
<sequence>MKLQYKAPANEWTEALPIGNGRLGAMVFGGVENEHLQLNEDTLWSGPPKEWNNPRALEVLPEVRSLLGKGKFAEAENLAREMMGPYGQSYLPLGDLHLRFDHGNIFSSYSRELHIGNALASVSYKIGEVTYTREVLASQPDQVIVIRLTANKPGMLSFHAKLDSPLRYQTAQEGDFLVLNGFAPENVDPSYFSTDNPIVYGDPETTKAIRFEGRLGATLENGSLQLDQNGLHIIGATSATLFFSAATSFYDQQDPATKLNETLIRAMGNTYAELRARHITDYRALFDRVDLQLASDDKVPVDLSTDRWIAEHGANDPGLVKLLFDYGRYLMIASSRPGTQAANLQGIWNKETRAPWSSNYTININTEMNYWPAETCGLAECHEPFLDLIEKLSVNGKETARINYGARGWTAHHNTDLWGQTAPVGNFGDGDPTWALWPMGGPWVTQHVWEHYAFGKNEAFLREKAYPIMRDSALFGLDWLYEDAKGRLITAPSTSPEHKFRSGDGNVVTGVSIASTMDLAILWDLFTNTIEATEILDLDQELRRQLTDARASLFPMQIGKYGQLQEWSEDFEDEDIYHRHVSHLFGVFPGRQLTKLQTPELFDAARASLERRGDGGTGWSLGWKVSLWARFGDGNRALLLINNLLQLVRENEPENYHKGGVYPNLFDAHPPFQIDGNFAATAGIAEMLLQSHQGFIDLLPSLPDAWSTGLIKGLRARGAFEINLNWKDAVLTQAQIISHAGGKCIVRSAAPISVLLNGEIIPTDALEQGLISFDTVEGGLYLLQV</sequence>
<keyword evidence="4" id="KW-0378">Hydrolase</keyword>
<accession>A0A6B8RSN7</accession>
<dbReference type="GO" id="GO:0005975">
    <property type="term" value="P:carbohydrate metabolic process"/>
    <property type="evidence" value="ECO:0007669"/>
    <property type="project" value="InterPro"/>
</dbReference>
<gene>
    <name evidence="4" type="ORF">EHS13_26820</name>
</gene>
<dbReference type="PANTHER" id="PTHR31084">
    <property type="entry name" value="ALPHA-L-FUCOSIDASE 2"/>
    <property type="match status" value="1"/>
</dbReference>
<evidence type="ECO:0000259" key="3">
    <source>
        <dbReference type="Pfam" id="PF22124"/>
    </source>
</evidence>
<dbReference type="FunFam" id="1.50.10.10:FF:000028">
    <property type="entry name" value="Alpha-L-fucosidase 2"/>
    <property type="match status" value="1"/>
</dbReference>
<dbReference type="InterPro" id="IPR016518">
    <property type="entry name" value="Alpha-L-fucosidase"/>
</dbReference>
<evidence type="ECO:0000313" key="5">
    <source>
        <dbReference type="Proteomes" id="UP000426246"/>
    </source>
</evidence>
<dbReference type="InterPro" id="IPR008928">
    <property type="entry name" value="6-hairpin_glycosidase_sf"/>
</dbReference>
<dbReference type="EMBL" id="CP034235">
    <property type="protein sequence ID" value="QGQ98238.1"/>
    <property type="molecule type" value="Genomic_DNA"/>
</dbReference>
<dbReference type="InterPro" id="IPR013780">
    <property type="entry name" value="Glyco_hydro_b"/>
</dbReference>
<dbReference type="KEGG" id="ppsc:EHS13_26820"/>
<evidence type="ECO:0000259" key="1">
    <source>
        <dbReference type="Pfam" id="PF14498"/>
    </source>
</evidence>
<dbReference type="RefSeq" id="WP_155703340.1">
    <property type="nucleotide sequence ID" value="NZ_CP034235.1"/>
</dbReference>
<name>A0A6B8RSN7_9BACL</name>
<organism evidence="4 5">
    <name type="scientific">Paenibacillus psychroresistens</name>
    <dbReference type="NCBI Taxonomy" id="1778678"/>
    <lineage>
        <taxon>Bacteria</taxon>
        <taxon>Bacillati</taxon>
        <taxon>Bacillota</taxon>
        <taxon>Bacilli</taxon>
        <taxon>Bacillales</taxon>
        <taxon>Paenibacillaceae</taxon>
        <taxon>Paenibacillus</taxon>
    </lineage>
</organism>
<dbReference type="OrthoDB" id="9802600at2"/>
<dbReference type="InterPro" id="IPR027414">
    <property type="entry name" value="GH95_N_dom"/>
</dbReference>
<dbReference type="Gene3D" id="2.60.40.1180">
    <property type="entry name" value="Golgi alpha-mannosidase II"/>
    <property type="match status" value="1"/>
</dbReference>
<dbReference type="PIRSF" id="PIRSF007663">
    <property type="entry name" value="UCP007663"/>
    <property type="match status" value="1"/>
</dbReference>
<dbReference type="GO" id="GO:0004560">
    <property type="term" value="F:alpha-L-fucosidase activity"/>
    <property type="evidence" value="ECO:0007669"/>
    <property type="project" value="InterPro"/>
</dbReference>
<dbReference type="Pfam" id="PF22124">
    <property type="entry name" value="Glyco_hydro_95_cat"/>
    <property type="match status" value="1"/>
</dbReference>
<proteinExistence type="predicted"/>
<dbReference type="SUPFAM" id="SSF48208">
    <property type="entry name" value="Six-hairpin glycosidases"/>
    <property type="match status" value="1"/>
</dbReference>
<reference evidence="5" key="1">
    <citation type="submission" date="2018-11" db="EMBL/GenBank/DDBJ databases">
        <title>Complete genome sequence of Paenibacillus sp. ML311-T8.</title>
        <authorList>
            <person name="Nam Y.-D."/>
            <person name="Kang J."/>
            <person name="Chung W.-H."/>
            <person name="Park Y.S."/>
        </authorList>
    </citation>
    <scope>NUCLEOTIDE SEQUENCE [LARGE SCALE GENOMIC DNA]</scope>
    <source>
        <strain evidence="5">ML311-T8</strain>
    </source>
</reference>
<protein>
    <submittedName>
        <fullName evidence="4">Glycoside hydrolase family 95 protein</fullName>
    </submittedName>
</protein>
<dbReference type="PANTHER" id="PTHR31084:SF0">
    <property type="entry name" value="ALPHA-L-FUCOSIDASE 2"/>
    <property type="match status" value="1"/>
</dbReference>
<keyword evidence="5" id="KW-1185">Reference proteome</keyword>
<dbReference type="InterPro" id="IPR054363">
    <property type="entry name" value="GH95_cat"/>
</dbReference>
<dbReference type="Gene3D" id="2.70.98.50">
    <property type="entry name" value="putative glycoside hydrolase family protein from bacillus halodurans"/>
    <property type="match status" value="1"/>
</dbReference>
<feature type="domain" description="Alpha fucosidase A-like C-terminal" evidence="2">
    <location>
        <begin position="690"/>
        <end position="782"/>
    </location>
</feature>
<evidence type="ECO:0000313" key="4">
    <source>
        <dbReference type="EMBL" id="QGQ98238.1"/>
    </source>
</evidence>
<dbReference type="InterPro" id="IPR049053">
    <property type="entry name" value="AFCA-like_C"/>
</dbReference>
<feature type="domain" description="Glycosyl hydrolase family 95 catalytic" evidence="3">
    <location>
        <begin position="271"/>
        <end position="688"/>
    </location>
</feature>